<dbReference type="CDD" id="cd00165">
    <property type="entry name" value="S4"/>
    <property type="match status" value="1"/>
</dbReference>
<keyword evidence="11" id="KW-1185">Reference proteome</keyword>
<feature type="domain" description="Small ribosomal subunit protein eS4 C-terminal" evidence="9">
    <location>
        <begin position="213"/>
        <end position="259"/>
    </location>
</feature>
<dbReference type="GO" id="GO:0006412">
    <property type="term" value="P:translation"/>
    <property type="evidence" value="ECO:0007669"/>
    <property type="project" value="InterPro"/>
</dbReference>
<dbReference type="Pfam" id="PF16121">
    <property type="entry name" value="40S_S4_C"/>
    <property type="match status" value="1"/>
</dbReference>
<evidence type="ECO:0000259" key="7">
    <source>
        <dbReference type="Pfam" id="PF00900"/>
    </source>
</evidence>
<dbReference type="OMA" id="GHIQLNL"/>
<dbReference type="InterPro" id="IPR013845">
    <property type="entry name" value="Ribosomal_eS4_central_region"/>
</dbReference>
<dbReference type="GO" id="GO:0003735">
    <property type="term" value="F:structural constituent of ribosome"/>
    <property type="evidence" value="ECO:0007669"/>
    <property type="project" value="UniProtKB-UniRule"/>
</dbReference>
<dbReference type="PANTHER" id="PTHR11581">
    <property type="entry name" value="30S/40S RIBOSOMAL PROTEIN S4"/>
    <property type="match status" value="1"/>
</dbReference>
<keyword evidence="2 6" id="KW-0699">rRNA-binding</keyword>
<dbReference type="STRING" id="225164.V4A7H4"/>
<name>V4A7H4_LOTGI</name>
<evidence type="ECO:0000259" key="9">
    <source>
        <dbReference type="Pfam" id="PF16121"/>
    </source>
</evidence>
<gene>
    <name evidence="10" type="ORF">LOTGIDRAFT_210271</name>
</gene>
<dbReference type="AlphaFoldDB" id="V4A7H4"/>
<evidence type="ECO:0000313" key="10">
    <source>
        <dbReference type="EMBL" id="ESO89251.1"/>
    </source>
</evidence>
<dbReference type="InterPro" id="IPR041982">
    <property type="entry name" value="Ribosomal_eS4_KOW"/>
</dbReference>
<organism evidence="10 11">
    <name type="scientific">Lottia gigantea</name>
    <name type="common">Giant owl limpet</name>
    <dbReference type="NCBI Taxonomy" id="225164"/>
    <lineage>
        <taxon>Eukaryota</taxon>
        <taxon>Metazoa</taxon>
        <taxon>Spiralia</taxon>
        <taxon>Lophotrochozoa</taxon>
        <taxon>Mollusca</taxon>
        <taxon>Gastropoda</taxon>
        <taxon>Patellogastropoda</taxon>
        <taxon>Lottioidea</taxon>
        <taxon>Lottiidae</taxon>
        <taxon>Lottia</taxon>
    </lineage>
</organism>
<dbReference type="InterPro" id="IPR038237">
    <property type="entry name" value="Ribosomal_eS4_central_sf"/>
</dbReference>
<dbReference type="InterPro" id="IPR036986">
    <property type="entry name" value="S4_RNA-bd_sf"/>
</dbReference>
<dbReference type="EMBL" id="KB202619">
    <property type="protein sequence ID" value="ESO89251.1"/>
    <property type="molecule type" value="Genomic_DNA"/>
</dbReference>
<feature type="domain" description="Small ribosomal subunit protein eS4 central region" evidence="7">
    <location>
        <begin position="96"/>
        <end position="170"/>
    </location>
</feature>
<keyword evidence="4 6" id="KW-0689">Ribosomal protein</keyword>
<protein>
    <recommendedName>
        <fullName evidence="6">40S ribosomal protein S4</fullName>
    </recommendedName>
</protein>
<dbReference type="OrthoDB" id="1109245at2759"/>
<evidence type="ECO:0000256" key="4">
    <source>
        <dbReference type="ARBA" id="ARBA00022980"/>
    </source>
</evidence>
<sequence length="267" mass="30004">MGYRGARKHLKRVTAPKSWMLDKLGGVFAPRPTPGPHKLRESLPMCVLLRNRLKYALNYEEVKKICMQRLIRVDGKVRTDKTFPTGFMDVIGIQKTGENFRILYDVKGRFVVHRIKPEEAKYKLCSVKKCQLGQKAIPYLATHDGKTIRYPDPAIKVHDTVMVDIETGKIKDYIKFEAGNVCMLTGGHNLGRVGTIQSKERHPGSFDIVHIKDSQGHTFATRMNYVFVIGKGSKPWISLPKGKGIKLSITEERDKRIAAVAAASSAS</sequence>
<feature type="domain" description="Small ribosomal subunit protein eS4 N-terminal" evidence="8">
    <location>
        <begin position="4"/>
        <end position="40"/>
    </location>
</feature>
<dbReference type="FunFam" id="2.40.50.740:FF:000001">
    <property type="entry name" value="40S ribosomal protein S4"/>
    <property type="match status" value="1"/>
</dbReference>
<dbReference type="FunFam" id="3.10.290.10:FF:000002">
    <property type="entry name" value="40S ribosomal protein S4"/>
    <property type="match status" value="1"/>
</dbReference>
<dbReference type="GO" id="GO:0019843">
    <property type="term" value="F:rRNA binding"/>
    <property type="evidence" value="ECO:0007669"/>
    <property type="project" value="UniProtKB-UniRule"/>
</dbReference>
<dbReference type="InterPro" id="IPR013843">
    <property type="entry name" value="Ribosomal_eS4_N"/>
</dbReference>
<dbReference type="CDD" id="cd06087">
    <property type="entry name" value="KOW_RPS4"/>
    <property type="match status" value="1"/>
</dbReference>
<dbReference type="PIRSF" id="PIRSF002116">
    <property type="entry name" value="Ribosomal_S4"/>
    <property type="match status" value="1"/>
</dbReference>
<accession>V4A7H4</accession>
<dbReference type="Gene3D" id="2.40.50.740">
    <property type="match status" value="1"/>
</dbReference>
<evidence type="ECO:0000256" key="1">
    <source>
        <dbReference type="ARBA" id="ARBA00007500"/>
    </source>
</evidence>
<evidence type="ECO:0000259" key="8">
    <source>
        <dbReference type="Pfam" id="PF08071"/>
    </source>
</evidence>
<dbReference type="HOGENOM" id="CLU_060400_1_0_1"/>
<comment type="similarity">
    <text evidence="1 6">Belongs to the eukaryotic ribosomal protein eS4 family.</text>
</comment>
<dbReference type="KEGG" id="lgi:LOTGIDRAFT_210271"/>
<dbReference type="Proteomes" id="UP000030746">
    <property type="component" value="Unassembled WGS sequence"/>
</dbReference>
<dbReference type="InterPro" id="IPR014722">
    <property type="entry name" value="Rib_uL2_dom2"/>
</dbReference>
<evidence type="ECO:0000256" key="6">
    <source>
        <dbReference type="PIRNR" id="PIRNR002116"/>
    </source>
</evidence>
<dbReference type="Pfam" id="PF00900">
    <property type="entry name" value="Ribosomal_S4e"/>
    <property type="match status" value="1"/>
</dbReference>
<dbReference type="FunFam" id="2.30.30.30:FF:000005">
    <property type="entry name" value="40S ribosomal protein S4"/>
    <property type="match status" value="1"/>
</dbReference>
<dbReference type="PANTHER" id="PTHR11581:SF0">
    <property type="entry name" value="SMALL RIBOSOMAL SUBUNIT PROTEIN ES4"/>
    <property type="match status" value="1"/>
</dbReference>
<evidence type="ECO:0000313" key="11">
    <source>
        <dbReference type="Proteomes" id="UP000030746"/>
    </source>
</evidence>
<proteinExistence type="inferred from homology"/>
<dbReference type="GO" id="GO:0022627">
    <property type="term" value="C:cytosolic small ribosomal subunit"/>
    <property type="evidence" value="ECO:0007669"/>
    <property type="project" value="TreeGrafter"/>
</dbReference>
<dbReference type="HAMAP" id="MF_00485">
    <property type="entry name" value="Ribosomal_eS4"/>
    <property type="match status" value="1"/>
</dbReference>
<dbReference type="InterPro" id="IPR032277">
    <property type="entry name" value="Ribosomal_eS4_C"/>
</dbReference>
<evidence type="ECO:0000256" key="2">
    <source>
        <dbReference type="ARBA" id="ARBA00022730"/>
    </source>
</evidence>
<keyword evidence="3 6" id="KW-0694">RNA-binding</keyword>
<dbReference type="RefSeq" id="XP_009060284.1">
    <property type="nucleotide sequence ID" value="XM_009062036.1"/>
</dbReference>
<dbReference type="GeneID" id="20246197"/>
<reference evidence="10 11" key="1">
    <citation type="journal article" date="2013" name="Nature">
        <title>Insights into bilaterian evolution from three spiralian genomes.</title>
        <authorList>
            <person name="Simakov O."/>
            <person name="Marletaz F."/>
            <person name="Cho S.J."/>
            <person name="Edsinger-Gonzales E."/>
            <person name="Havlak P."/>
            <person name="Hellsten U."/>
            <person name="Kuo D.H."/>
            <person name="Larsson T."/>
            <person name="Lv J."/>
            <person name="Arendt D."/>
            <person name="Savage R."/>
            <person name="Osoegawa K."/>
            <person name="de Jong P."/>
            <person name="Grimwood J."/>
            <person name="Chapman J.A."/>
            <person name="Shapiro H."/>
            <person name="Aerts A."/>
            <person name="Otillar R.P."/>
            <person name="Terry A.Y."/>
            <person name="Boore J.L."/>
            <person name="Grigoriev I.V."/>
            <person name="Lindberg D.R."/>
            <person name="Seaver E.C."/>
            <person name="Weisblat D.A."/>
            <person name="Putnam N.H."/>
            <person name="Rokhsar D.S."/>
        </authorList>
    </citation>
    <scope>NUCLEOTIDE SEQUENCE [LARGE SCALE GENOMIC DNA]</scope>
</reference>
<dbReference type="CTD" id="20246197"/>
<evidence type="ECO:0000256" key="3">
    <source>
        <dbReference type="ARBA" id="ARBA00022884"/>
    </source>
</evidence>
<dbReference type="InterPro" id="IPR000876">
    <property type="entry name" value="Ribosomal_eS4"/>
</dbReference>
<dbReference type="Gene3D" id="3.10.290.10">
    <property type="entry name" value="RNA-binding S4 domain"/>
    <property type="match status" value="1"/>
</dbReference>
<dbReference type="Pfam" id="PF08071">
    <property type="entry name" value="RS4NT"/>
    <property type="match status" value="1"/>
</dbReference>
<dbReference type="PROSITE" id="PS50889">
    <property type="entry name" value="S4"/>
    <property type="match status" value="1"/>
</dbReference>
<evidence type="ECO:0000256" key="5">
    <source>
        <dbReference type="ARBA" id="ARBA00023274"/>
    </source>
</evidence>
<keyword evidence="5 6" id="KW-0687">Ribonucleoprotein</keyword>
<dbReference type="Gene3D" id="2.30.30.30">
    <property type="match status" value="1"/>
</dbReference>